<protein>
    <submittedName>
        <fullName evidence="2">Uncharacterized protein</fullName>
    </submittedName>
</protein>
<dbReference type="EMBL" id="JAKOGG010000007">
    <property type="protein sequence ID" value="MCS4557096.1"/>
    <property type="molecule type" value="Genomic_DNA"/>
</dbReference>
<feature type="transmembrane region" description="Helical" evidence="1">
    <location>
        <begin position="54"/>
        <end position="74"/>
    </location>
</feature>
<gene>
    <name evidence="2" type="ORF">L9G74_11640</name>
</gene>
<evidence type="ECO:0000313" key="2">
    <source>
        <dbReference type="EMBL" id="MCS4557096.1"/>
    </source>
</evidence>
<proteinExistence type="predicted"/>
<accession>A0ABT2FL93</accession>
<keyword evidence="1" id="KW-1133">Transmembrane helix</keyword>
<comment type="caution">
    <text evidence="2">The sequence shown here is derived from an EMBL/GenBank/DDBJ whole genome shotgun (WGS) entry which is preliminary data.</text>
</comment>
<reference evidence="3" key="1">
    <citation type="submission" date="2023-07" db="EMBL/GenBank/DDBJ databases">
        <title>Shewanella mangrovi sp. nov., an acetaldehyde- degrading bacterium isolated from mangrove sediment.</title>
        <authorList>
            <person name="Liu Y."/>
        </authorList>
    </citation>
    <scope>NUCLEOTIDE SEQUENCE [LARGE SCALE GENOMIC DNA]</scope>
    <source>
        <strain evidence="3">C32</strain>
    </source>
</reference>
<dbReference type="Proteomes" id="UP001201549">
    <property type="component" value="Unassembled WGS sequence"/>
</dbReference>
<sequence length="135" mass="14082">MNGAGGTSGGIGQFFLGLAMICGGGYLLLNAISVTSSFGFGTRLYGVGMMGSQWGITGGMIMIPFIFGVGMVFYNARNVLGWLLAGGSLVAMIIGVISSIHFHLRNMSSFDLIVILVLFVGGIGLFLRSLKSMEG</sequence>
<keyword evidence="1" id="KW-0812">Transmembrane</keyword>
<dbReference type="RefSeq" id="WP_238896576.1">
    <property type="nucleotide sequence ID" value="NZ_JAKOGG010000007.1"/>
</dbReference>
<keyword evidence="3" id="KW-1185">Reference proteome</keyword>
<feature type="transmembrane region" description="Helical" evidence="1">
    <location>
        <begin position="112"/>
        <end position="130"/>
    </location>
</feature>
<name>A0ABT2FL93_9GAMM</name>
<evidence type="ECO:0000313" key="3">
    <source>
        <dbReference type="Proteomes" id="UP001201549"/>
    </source>
</evidence>
<feature type="transmembrane region" description="Helical" evidence="1">
    <location>
        <begin position="80"/>
        <end position="100"/>
    </location>
</feature>
<keyword evidence="1" id="KW-0472">Membrane</keyword>
<organism evidence="2 3">
    <name type="scientific">Shewanella electrica</name>
    <dbReference type="NCBI Taxonomy" id="515560"/>
    <lineage>
        <taxon>Bacteria</taxon>
        <taxon>Pseudomonadati</taxon>
        <taxon>Pseudomonadota</taxon>
        <taxon>Gammaproteobacteria</taxon>
        <taxon>Alteromonadales</taxon>
        <taxon>Shewanellaceae</taxon>
        <taxon>Shewanella</taxon>
    </lineage>
</organism>
<feature type="transmembrane region" description="Helical" evidence="1">
    <location>
        <begin position="12"/>
        <end position="33"/>
    </location>
</feature>
<evidence type="ECO:0000256" key="1">
    <source>
        <dbReference type="SAM" id="Phobius"/>
    </source>
</evidence>